<dbReference type="Proteomes" id="UP000001695">
    <property type="component" value="Chromosome"/>
</dbReference>
<evidence type="ECO:0000313" key="8">
    <source>
        <dbReference type="Proteomes" id="UP000001695"/>
    </source>
</evidence>
<dbReference type="Gene3D" id="3.40.50.150">
    <property type="entry name" value="Vaccinia Virus protein VP39"/>
    <property type="match status" value="1"/>
</dbReference>
<dbReference type="OrthoDB" id="9805585at2"/>
<sequence length="264" mass="29421">MPALKLEQRLADEARFFKSWLDNPLLTGAVSPSSRSLARMMARYVDLGVPGPIIELGPGTGPITEALLQHGVAPERLILIEYDSAFCQLLKQRFSGVRVVQGDAYRLRQSLGPILEQPAACIVSSLPLLNKPEQQRLALLEDAFSCMGPEGSFIQFTYGLISPVPRNLVSGRFEAKPSPPVWFNLPPARVWVYRRCVETVQRPAKFHDLLGKLKLGTDKIQREVDAAKARLHFGDKAKAVPLKRSMEPLRGQRTDGSRERGRRS</sequence>
<evidence type="ECO:0000256" key="5">
    <source>
        <dbReference type="SAM" id="MobiDB-lite"/>
    </source>
</evidence>
<dbReference type="PROSITE" id="PS01131">
    <property type="entry name" value="RRNA_A_DIMETH"/>
    <property type="match status" value="1"/>
</dbReference>
<dbReference type="eggNOG" id="COG3963">
    <property type="taxonomic scope" value="Bacteria"/>
</dbReference>
<keyword evidence="8" id="KW-1185">Reference proteome</keyword>
<dbReference type="InterPro" id="IPR001737">
    <property type="entry name" value="KsgA/Erm"/>
</dbReference>
<dbReference type="GO" id="GO:0000179">
    <property type="term" value="F:rRNA (adenine-N6,N6-)-dimethyltransferase activity"/>
    <property type="evidence" value="ECO:0007669"/>
    <property type="project" value="InterPro"/>
</dbReference>
<feature type="domain" description="Ribosomal RNA adenine methylase transferase N-terminal" evidence="6">
    <location>
        <begin position="37"/>
        <end position="177"/>
    </location>
</feature>
<dbReference type="PANTHER" id="PTHR11727">
    <property type="entry name" value="DIMETHYLADENOSINE TRANSFERASE"/>
    <property type="match status" value="1"/>
</dbReference>
<reference evidence="8" key="1">
    <citation type="submission" date="2008-03" db="EMBL/GenBank/DDBJ databases">
        <title>Complete sequence of chromosome of Beijerinckia indica subsp. indica ATCC 9039.</title>
        <authorList>
            <consortium name="US DOE Joint Genome Institute"/>
            <person name="Copeland A."/>
            <person name="Lucas S."/>
            <person name="Lapidus A."/>
            <person name="Glavina del Rio T."/>
            <person name="Dalin E."/>
            <person name="Tice H."/>
            <person name="Bruce D."/>
            <person name="Goodwin L."/>
            <person name="Pitluck S."/>
            <person name="LaButti K."/>
            <person name="Schmutz J."/>
            <person name="Larimer F."/>
            <person name="Land M."/>
            <person name="Hauser L."/>
            <person name="Kyrpides N."/>
            <person name="Mikhailova N."/>
            <person name="Dunfield P.F."/>
            <person name="Dedysh S.N."/>
            <person name="Liesack W."/>
            <person name="Saw J.H."/>
            <person name="Alam M."/>
            <person name="Chen Y."/>
            <person name="Murrell J.C."/>
            <person name="Richardson P."/>
        </authorList>
    </citation>
    <scope>NUCLEOTIDE SEQUENCE [LARGE SCALE GENOMIC DNA]</scope>
    <source>
        <strain evidence="8">ATCC 9039 / DSM 1715 / NCIMB 8712</strain>
    </source>
</reference>
<keyword evidence="4" id="KW-0694">RNA-binding</keyword>
<gene>
    <name evidence="7" type="ordered locus">Bind_0130</name>
</gene>
<keyword evidence="2 7" id="KW-0808">Transferase</keyword>
<dbReference type="InterPro" id="IPR020596">
    <property type="entry name" value="rRNA_Ade_Mease_Trfase_CS"/>
</dbReference>
<dbReference type="GO" id="GO:0003723">
    <property type="term" value="F:RNA binding"/>
    <property type="evidence" value="ECO:0007669"/>
    <property type="project" value="UniProtKB-KW"/>
</dbReference>
<keyword evidence="1 7" id="KW-0489">Methyltransferase</keyword>
<accession>B2IBR6</accession>
<dbReference type="KEGG" id="bid:Bind_0130"/>
<dbReference type="EMBL" id="CP001016">
    <property type="protein sequence ID" value="ACB93788.1"/>
    <property type="molecule type" value="Genomic_DNA"/>
</dbReference>
<feature type="region of interest" description="Disordered" evidence="5">
    <location>
        <begin position="242"/>
        <end position="264"/>
    </location>
</feature>
<keyword evidence="3" id="KW-0949">S-adenosyl-L-methionine</keyword>
<dbReference type="CDD" id="cd02440">
    <property type="entry name" value="AdoMet_MTases"/>
    <property type="match status" value="1"/>
</dbReference>
<organism evidence="7 8">
    <name type="scientific">Beijerinckia indica subsp. indica (strain ATCC 9039 / DSM 1715 / NCIMB 8712)</name>
    <dbReference type="NCBI Taxonomy" id="395963"/>
    <lineage>
        <taxon>Bacteria</taxon>
        <taxon>Pseudomonadati</taxon>
        <taxon>Pseudomonadota</taxon>
        <taxon>Alphaproteobacteria</taxon>
        <taxon>Hyphomicrobiales</taxon>
        <taxon>Beijerinckiaceae</taxon>
        <taxon>Beijerinckia</taxon>
    </lineage>
</organism>
<evidence type="ECO:0000256" key="3">
    <source>
        <dbReference type="ARBA" id="ARBA00022691"/>
    </source>
</evidence>
<name>B2IBR6_BEII9</name>
<dbReference type="PANTHER" id="PTHR11727:SF14">
    <property type="entry name" value="BLL8166 PROTEIN"/>
    <property type="match status" value="1"/>
</dbReference>
<dbReference type="InterPro" id="IPR029063">
    <property type="entry name" value="SAM-dependent_MTases_sf"/>
</dbReference>
<evidence type="ECO:0000256" key="4">
    <source>
        <dbReference type="ARBA" id="ARBA00022884"/>
    </source>
</evidence>
<protein>
    <submittedName>
        <fullName evidence="7">Ribosomal RNA adenine methylase transferase</fullName>
    </submittedName>
</protein>
<evidence type="ECO:0000313" key="7">
    <source>
        <dbReference type="EMBL" id="ACB93788.1"/>
    </source>
</evidence>
<dbReference type="STRING" id="395963.Bind_0130"/>
<dbReference type="AlphaFoldDB" id="B2IBR6"/>
<dbReference type="InterPro" id="IPR020598">
    <property type="entry name" value="rRNA_Ade_methylase_Trfase_N"/>
</dbReference>
<dbReference type="SMART" id="SM00650">
    <property type="entry name" value="rADc"/>
    <property type="match status" value="1"/>
</dbReference>
<evidence type="ECO:0000256" key="1">
    <source>
        <dbReference type="ARBA" id="ARBA00022603"/>
    </source>
</evidence>
<evidence type="ECO:0000256" key="2">
    <source>
        <dbReference type="ARBA" id="ARBA00022679"/>
    </source>
</evidence>
<dbReference type="HOGENOM" id="CLU_085338_0_0_5"/>
<dbReference type="RefSeq" id="WP_012383146.1">
    <property type="nucleotide sequence ID" value="NC_010581.1"/>
</dbReference>
<evidence type="ECO:0000259" key="6">
    <source>
        <dbReference type="SMART" id="SM00650"/>
    </source>
</evidence>
<reference evidence="7 8" key="2">
    <citation type="journal article" date="2010" name="J. Bacteriol.">
        <title>Complete genome sequence of Beijerinckia indica subsp. indica.</title>
        <authorList>
            <person name="Tamas I."/>
            <person name="Dedysh S.N."/>
            <person name="Liesack W."/>
            <person name="Stott M.B."/>
            <person name="Alam M."/>
            <person name="Murrell J.C."/>
            <person name="Dunfield P.F."/>
        </authorList>
    </citation>
    <scope>NUCLEOTIDE SEQUENCE [LARGE SCALE GENOMIC DNA]</scope>
    <source>
        <strain evidence="8">ATCC 9039 / DSM 1715 / NCIMB 8712</strain>
    </source>
</reference>
<proteinExistence type="predicted"/>
<dbReference type="SUPFAM" id="SSF53335">
    <property type="entry name" value="S-adenosyl-L-methionine-dependent methyltransferases"/>
    <property type="match status" value="1"/>
</dbReference>